<dbReference type="Proteomes" id="UP001196565">
    <property type="component" value="Unassembled WGS sequence"/>
</dbReference>
<accession>A0ABS7A6N6</accession>
<keyword evidence="1" id="KW-0812">Transmembrane</keyword>
<keyword evidence="1" id="KW-1133">Transmembrane helix</keyword>
<sequence>MRATRPCDPSLLIPPCPVAVRPAPVLRFVPARPVRRIARQAMRDFTAFLALAWAVAELCLWVGA</sequence>
<protein>
    <submittedName>
        <fullName evidence="2">Uncharacterized protein</fullName>
    </submittedName>
</protein>
<reference evidence="2 3" key="1">
    <citation type="submission" date="2021-07" db="EMBL/GenBank/DDBJ databases">
        <authorList>
            <person name="So Y."/>
        </authorList>
    </citation>
    <scope>NUCLEOTIDE SEQUENCE [LARGE SCALE GENOMIC DNA]</scope>
    <source>
        <strain evidence="2 3">HJA6</strain>
    </source>
</reference>
<keyword evidence="1" id="KW-0472">Membrane</keyword>
<keyword evidence="3" id="KW-1185">Reference proteome</keyword>
<evidence type="ECO:0000313" key="2">
    <source>
        <dbReference type="EMBL" id="MBW6397868.1"/>
    </source>
</evidence>
<evidence type="ECO:0000256" key="1">
    <source>
        <dbReference type="SAM" id="Phobius"/>
    </source>
</evidence>
<dbReference type="RefSeq" id="WP_219762444.1">
    <property type="nucleotide sequence ID" value="NZ_JAHYBZ010000002.1"/>
</dbReference>
<feature type="transmembrane region" description="Helical" evidence="1">
    <location>
        <begin position="45"/>
        <end position="63"/>
    </location>
</feature>
<organism evidence="2 3">
    <name type="scientific">Roseomonas alba</name>
    <dbReference type="NCBI Taxonomy" id="2846776"/>
    <lineage>
        <taxon>Bacteria</taxon>
        <taxon>Pseudomonadati</taxon>
        <taxon>Pseudomonadota</taxon>
        <taxon>Alphaproteobacteria</taxon>
        <taxon>Acetobacterales</taxon>
        <taxon>Roseomonadaceae</taxon>
        <taxon>Roseomonas</taxon>
    </lineage>
</organism>
<comment type="caution">
    <text evidence="2">The sequence shown here is derived from an EMBL/GenBank/DDBJ whole genome shotgun (WGS) entry which is preliminary data.</text>
</comment>
<dbReference type="EMBL" id="JAHYBZ010000002">
    <property type="protein sequence ID" value="MBW6397868.1"/>
    <property type="molecule type" value="Genomic_DNA"/>
</dbReference>
<name>A0ABS7A6N6_9PROT</name>
<gene>
    <name evidence="2" type="ORF">KPL78_08435</name>
</gene>
<evidence type="ECO:0000313" key="3">
    <source>
        <dbReference type="Proteomes" id="UP001196565"/>
    </source>
</evidence>
<proteinExistence type="predicted"/>